<proteinExistence type="inferred from homology"/>
<dbReference type="Gene3D" id="3.40.50.300">
    <property type="entry name" value="P-loop containing nucleotide triphosphate hydrolases"/>
    <property type="match status" value="2"/>
</dbReference>
<feature type="coiled-coil region" evidence="4">
    <location>
        <begin position="535"/>
        <end position="590"/>
    </location>
</feature>
<dbReference type="OrthoDB" id="10254973at2759"/>
<dbReference type="PANTHER" id="PTHR45916:SF1">
    <property type="entry name" value="STRUCTURAL MAINTENANCE OF CHROMOSOMES PROTEIN 5"/>
    <property type="match status" value="1"/>
</dbReference>
<dbReference type="EMBL" id="KZ826380">
    <property type="protein sequence ID" value="PYI03512.1"/>
    <property type="molecule type" value="Genomic_DNA"/>
</dbReference>
<dbReference type="GO" id="GO:0000724">
    <property type="term" value="P:double-strand break repair via homologous recombination"/>
    <property type="evidence" value="ECO:0007669"/>
    <property type="project" value="TreeGrafter"/>
</dbReference>
<feature type="coiled-coil region" evidence="4">
    <location>
        <begin position="616"/>
        <end position="643"/>
    </location>
</feature>
<organism evidence="7 8">
    <name type="scientific">Aspergillus sclerotiicarbonarius (strain CBS 121057 / IBT 28362)</name>
    <dbReference type="NCBI Taxonomy" id="1448318"/>
    <lineage>
        <taxon>Eukaryota</taxon>
        <taxon>Fungi</taxon>
        <taxon>Dikarya</taxon>
        <taxon>Ascomycota</taxon>
        <taxon>Pezizomycotina</taxon>
        <taxon>Eurotiomycetes</taxon>
        <taxon>Eurotiomycetidae</taxon>
        <taxon>Eurotiales</taxon>
        <taxon>Aspergillaceae</taxon>
        <taxon>Aspergillus</taxon>
        <taxon>Aspergillus subgen. Circumdati</taxon>
    </lineage>
</organism>
<feature type="compositionally biased region" description="Basic and acidic residues" evidence="5">
    <location>
        <begin position="45"/>
        <end position="63"/>
    </location>
</feature>
<sequence>MSSRGSNPRRRPRSEADEDHSDVASSGSIRNSRSASHRSSASKRPRLDTEERDVEERGLKAEQVDEQDVEDEEDEEVGEEEGEEEEGEEEEGEEEEGEEEEGEEEEGEEEEGEEESEEVEDEEAEYQDVEGQEDEQEVEDQDMEDQEDEQDDSESSQGDDGNLAESEAEAMDNDDTQVVAPESAVSQNDEQNEIAQERSDQEDPESNQVDAKDPEYISTKSTGSEASKKSNTRVANTEPAVPHSDVQNREPQEGGDHDPASSQDDDAEESENTEHDTEDYIPSKSAGSRVSNKSDTHVTTTEPAISQHSLQNEVVQEEDDQGDLEGSQGNEAEEFGSAEDDADEYIASKSTGSEATNSNNIQAVTREASLSQKDLQGVYKPGAIVRIRVTDFVTYTSAEFFPGPKLNMVIGPNGTGKSTLVCAICLGLGWGPQHLGRAKDTGEFVKHGCREATIEIELEGGPGSRRNPVVSRTIKRDGNKSTFMINGKQASRSQVLKLAQSFSIQIDNLCQFLPQDKVSEFAALTPIELLNSTQRAAAGEEMIQWHENLKRLRAEQKKLQTDNQGDRDLLTNLEDRQEMQRADVERMRQRAQIKRNIEMLNTIRPVLQFKEGHAKYNDMKKDVQKIENELEQLKAELEPALRSVNAKQQYCLQTDEVIKYKEHQLGEAERAAGKAGKMIERHEQAMKEFDSQIEAEKKSGQGYRQEANKIQQAINKLTRQLKDEPVELDVDWYNENIREKRRELREIEEKANQTKAARGPFFDSLKEKTDQVKQVERQLQNLDSATGQQENKLKRISADSFRAYHWIQENQDQFEKEVFGPPMITCSVKDPKYADAVEAILGRTDLLAFTTQTRNDFRKLQKALCIDQKLSDVAIRTCSDPLESQQRQISDDEMRRHGFERWARDCISGPDLVISMLCNETRLDKTPIRETGITEAELNRIKASRIESWVAGTGIYLINRRKEYGPKASNTRELPVKPARVWTSQPVDASERQQLAQRVRALKGEIQEVQEHIDGERTKLQQLGDSHTQCKRELSELEREKAEKQTALTNYRAIPERIRQQEAKQKDNQRIFEEMRTRVGNLRGEQDKVSIRKAEAAIEYANAVENFQKLHKTVIKLKVRHLEGLSDLEVLKARNIEHRETLEAKHEEMKAAKEEIRNIGKSLKKMQEETRKVAELTQQQPDLAELLHKMKDQTMDQLEADIDSEKARLELTHGGNSNVIKEFEERGRQIDKLRDKLSDFQTKLDDYNHAINEIRGRWEPKLDSIIKKISDAFSDSFARIGCAGQVTLDKAEEPGPNGEPGDSDFDQWSIQIHVKFREHENLSLLDSHRQSGGERAVSTIFYLMALQSLSASPFRVVDEINQGMDPRNERMVHGRLVDIACAPSESGGGGQYFLITPKLLSGLAYKPGMRVLCIYSGEHMPDDHNLIDFKESIAKRKAVTASAGNTRGIRAAANSNGSVSVHG</sequence>
<feature type="coiled-coil region" evidence="4">
    <location>
        <begin position="1128"/>
        <end position="1179"/>
    </location>
</feature>
<evidence type="ECO:0000256" key="4">
    <source>
        <dbReference type="SAM" id="Coils"/>
    </source>
</evidence>
<feature type="compositionally biased region" description="Low complexity" evidence="5">
    <location>
        <begin position="24"/>
        <end position="39"/>
    </location>
</feature>
<feature type="compositionally biased region" description="Acidic residues" evidence="5">
    <location>
        <begin position="263"/>
        <end position="279"/>
    </location>
</feature>
<dbReference type="InterPro" id="IPR003395">
    <property type="entry name" value="RecF/RecN/SMC_N"/>
</dbReference>
<evidence type="ECO:0000256" key="2">
    <source>
        <dbReference type="ARBA" id="ARBA00018687"/>
    </source>
</evidence>
<accession>A0A319E0C9</accession>
<dbReference type="VEuPathDB" id="FungiDB:BO78DRAFT_399792"/>
<evidence type="ECO:0000259" key="6">
    <source>
        <dbReference type="Pfam" id="PF02463"/>
    </source>
</evidence>
<feature type="compositionally biased region" description="Acidic residues" evidence="5">
    <location>
        <begin position="331"/>
        <end position="340"/>
    </location>
</feature>
<feature type="domain" description="RecF/RecN/SMC N-terminal" evidence="6">
    <location>
        <begin position="384"/>
        <end position="1374"/>
    </location>
</feature>
<feature type="compositionally biased region" description="Acidic residues" evidence="5">
    <location>
        <begin position="166"/>
        <end position="175"/>
    </location>
</feature>
<feature type="compositionally biased region" description="Polar residues" evidence="5">
    <location>
        <begin position="285"/>
        <end position="314"/>
    </location>
</feature>
<evidence type="ECO:0000313" key="7">
    <source>
        <dbReference type="EMBL" id="PYI03512.1"/>
    </source>
</evidence>
<feature type="coiled-coil region" evidence="4">
    <location>
        <begin position="992"/>
        <end position="1054"/>
    </location>
</feature>
<protein>
    <recommendedName>
        <fullName evidence="2">Structural maintenance of chromosomes protein 5</fullName>
    </recommendedName>
</protein>
<keyword evidence="3 4" id="KW-0175">Coiled coil</keyword>
<gene>
    <name evidence="7" type="ORF">BO78DRAFT_399792</name>
</gene>
<evidence type="ECO:0000313" key="8">
    <source>
        <dbReference type="Proteomes" id="UP000248423"/>
    </source>
</evidence>
<dbReference type="STRING" id="1448318.A0A319E0C9"/>
<feature type="coiled-coil region" evidence="4">
    <location>
        <begin position="679"/>
        <end position="792"/>
    </location>
</feature>
<dbReference type="Pfam" id="PF02463">
    <property type="entry name" value="SMC_N"/>
    <property type="match status" value="1"/>
</dbReference>
<feature type="compositionally biased region" description="Acidic residues" evidence="5">
    <location>
        <begin position="64"/>
        <end position="154"/>
    </location>
</feature>
<dbReference type="InterPro" id="IPR027417">
    <property type="entry name" value="P-loop_NTPase"/>
</dbReference>
<keyword evidence="7" id="KW-0378">Hydrolase</keyword>
<keyword evidence="8" id="KW-1185">Reference proteome</keyword>
<dbReference type="GO" id="GO:0030915">
    <property type="term" value="C:Smc5-Smc6 complex"/>
    <property type="evidence" value="ECO:0007669"/>
    <property type="project" value="TreeGrafter"/>
</dbReference>
<reference evidence="7 8" key="1">
    <citation type="submission" date="2018-02" db="EMBL/GenBank/DDBJ databases">
        <title>The genomes of Aspergillus section Nigri reveals drivers in fungal speciation.</title>
        <authorList>
            <consortium name="DOE Joint Genome Institute"/>
            <person name="Vesth T.C."/>
            <person name="Nybo J."/>
            <person name="Theobald S."/>
            <person name="Brandl J."/>
            <person name="Frisvad J.C."/>
            <person name="Nielsen K.F."/>
            <person name="Lyhne E.K."/>
            <person name="Kogle M.E."/>
            <person name="Kuo A."/>
            <person name="Riley R."/>
            <person name="Clum A."/>
            <person name="Nolan M."/>
            <person name="Lipzen A."/>
            <person name="Salamov A."/>
            <person name="Henrissat B."/>
            <person name="Wiebenga A."/>
            <person name="De vries R.P."/>
            <person name="Grigoriev I.V."/>
            <person name="Mortensen U.H."/>
            <person name="Andersen M.R."/>
            <person name="Baker S.E."/>
        </authorList>
    </citation>
    <scope>NUCLEOTIDE SEQUENCE [LARGE SCALE GENOMIC DNA]</scope>
    <source>
        <strain evidence="7 8">CBS 121057</strain>
    </source>
</reference>
<feature type="region of interest" description="Disordered" evidence="5">
    <location>
        <begin position="1"/>
        <end position="340"/>
    </location>
</feature>
<dbReference type="SUPFAM" id="SSF52540">
    <property type="entry name" value="P-loop containing nucleoside triphosphate hydrolases"/>
    <property type="match status" value="2"/>
</dbReference>
<dbReference type="PANTHER" id="PTHR45916">
    <property type="entry name" value="STRUCTURAL MAINTENANCE OF CHROMOSOMES PROTEIN 5"/>
    <property type="match status" value="1"/>
</dbReference>
<name>A0A319E0C9_ASPSB</name>
<dbReference type="GO" id="GO:0016787">
    <property type="term" value="F:hydrolase activity"/>
    <property type="evidence" value="ECO:0007669"/>
    <property type="project" value="UniProtKB-KW"/>
</dbReference>
<feature type="compositionally biased region" description="Basic and acidic residues" evidence="5">
    <location>
        <begin position="246"/>
        <end position="259"/>
    </location>
</feature>
<evidence type="ECO:0000256" key="3">
    <source>
        <dbReference type="ARBA" id="ARBA00023054"/>
    </source>
</evidence>
<evidence type="ECO:0000256" key="1">
    <source>
        <dbReference type="ARBA" id="ARBA00010171"/>
    </source>
</evidence>
<comment type="similarity">
    <text evidence="1">Belongs to the SMC family. SMC5 subfamily.</text>
</comment>
<dbReference type="GO" id="GO:0005634">
    <property type="term" value="C:nucleus"/>
    <property type="evidence" value="ECO:0007669"/>
    <property type="project" value="TreeGrafter"/>
</dbReference>
<dbReference type="Proteomes" id="UP000248423">
    <property type="component" value="Unassembled WGS sequence"/>
</dbReference>
<dbReference type="GO" id="GO:0003697">
    <property type="term" value="F:single-stranded DNA binding"/>
    <property type="evidence" value="ECO:0007669"/>
    <property type="project" value="TreeGrafter"/>
</dbReference>
<evidence type="ECO:0000256" key="5">
    <source>
        <dbReference type="SAM" id="MobiDB-lite"/>
    </source>
</evidence>